<dbReference type="EC" id="3.1.1.11" evidence="5 16"/>
<dbReference type="GO" id="GO:0045490">
    <property type="term" value="P:pectin catabolic process"/>
    <property type="evidence" value="ECO:0007669"/>
    <property type="project" value="UniProtKB-UniRule"/>
</dbReference>
<dbReference type="InterPro" id="IPR033131">
    <property type="entry name" value="Pectinesterase_Asp_AS"/>
</dbReference>
<evidence type="ECO:0000256" key="1">
    <source>
        <dbReference type="ARBA" id="ARBA00004196"/>
    </source>
</evidence>
<proteinExistence type="inferred from homology"/>
<evidence type="ECO:0000256" key="9">
    <source>
        <dbReference type="ARBA" id="ARBA00023085"/>
    </source>
</evidence>
<dbReference type="Gene3D" id="1.20.140.40">
    <property type="entry name" value="Invertase/pectin methylesterase inhibitor family protein"/>
    <property type="match status" value="1"/>
</dbReference>
<evidence type="ECO:0000256" key="6">
    <source>
        <dbReference type="ARBA" id="ARBA00022525"/>
    </source>
</evidence>
<evidence type="ECO:0000256" key="13">
    <source>
        <dbReference type="ARBA" id="ARBA00047928"/>
    </source>
</evidence>
<dbReference type="InterPro" id="IPR035513">
    <property type="entry name" value="Invertase/methylesterase_inhib"/>
</dbReference>
<accession>A0AAP0MAK9</accession>
<evidence type="ECO:0000256" key="5">
    <source>
        <dbReference type="ARBA" id="ARBA00013229"/>
    </source>
</evidence>
<dbReference type="GO" id="GO:0004857">
    <property type="term" value="F:enzyme inhibitor activity"/>
    <property type="evidence" value="ECO:0007669"/>
    <property type="project" value="InterPro"/>
</dbReference>
<comment type="subcellular location">
    <subcellularLocation>
        <location evidence="1">Cell envelope</location>
    </subcellularLocation>
    <subcellularLocation>
        <location evidence="16">Secreted</location>
        <location evidence="16">Cell wall</location>
    </subcellularLocation>
</comment>
<organism evidence="18 19">
    <name type="scientific">Citrus x changshan-huyou</name>
    <dbReference type="NCBI Taxonomy" id="2935761"/>
    <lineage>
        <taxon>Eukaryota</taxon>
        <taxon>Viridiplantae</taxon>
        <taxon>Streptophyta</taxon>
        <taxon>Embryophyta</taxon>
        <taxon>Tracheophyta</taxon>
        <taxon>Spermatophyta</taxon>
        <taxon>Magnoliopsida</taxon>
        <taxon>eudicotyledons</taxon>
        <taxon>Gunneridae</taxon>
        <taxon>Pentapetalae</taxon>
        <taxon>rosids</taxon>
        <taxon>malvids</taxon>
        <taxon>Sapindales</taxon>
        <taxon>Rutaceae</taxon>
        <taxon>Aurantioideae</taxon>
        <taxon>Citrus</taxon>
    </lineage>
</organism>
<evidence type="ECO:0000256" key="14">
    <source>
        <dbReference type="ARBA" id="ARBA00057335"/>
    </source>
</evidence>
<comment type="function">
    <text evidence="14 16">Acts in the modification of cell walls via demethylesterification of cell wall pectin.</text>
</comment>
<evidence type="ECO:0000256" key="16">
    <source>
        <dbReference type="RuleBase" id="RU000589"/>
    </source>
</evidence>
<comment type="similarity">
    <text evidence="3">In the N-terminal section; belongs to the PMEI family.</text>
</comment>
<dbReference type="Pfam" id="PF04043">
    <property type="entry name" value="PMEI"/>
    <property type="match status" value="1"/>
</dbReference>
<dbReference type="PROSITE" id="PS00503">
    <property type="entry name" value="PECTINESTERASE_2"/>
    <property type="match status" value="1"/>
</dbReference>
<dbReference type="NCBIfam" id="TIGR01614">
    <property type="entry name" value="PME_inhib"/>
    <property type="match status" value="1"/>
</dbReference>
<dbReference type="SUPFAM" id="SSF101148">
    <property type="entry name" value="Plant invertase/pectin methylesterase inhibitor"/>
    <property type="match status" value="1"/>
</dbReference>
<feature type="domain" description="Pectinesterase inhibitor" evidence="17">
    <location>
        <begin position="35"/>
        <end position="191"/>
    </location>
</feature>
<feature type="active site" evidence="15">
    <location>
        <position position="408"/>
    </location>
</feature>
<keyword evidence="8 16" id="KW-0378">Hydrolase</keyword>
<feature type="chain" id="PRO_5042664040" description="Pectinesterase" evidence="16">
    <location>
        <begin position="18"/>
        <end position="571"/>
    </location>
</feature>
<evidence type="ECO:0000256" key="3">
    <source>
        <dbReference type="ARBA" id="ARBA00006027"/>
    </source>
</evidence>
<dbReference type="AlphaFoldDB" id="A0AAP0MAK9"/>
<evidence type="ECO:0000256" key="2">
    <source>
        <dbReference type="ARBA" id="ARBA00005184"/>
    </source>
</evidence>
<dbReference type="SUPFAM" id="SSF51126">
    <property type="entry name" value="Pectin lyase-like"/>
    <property type="match status" value="1"/>
</dbReference>
<evidence type="ECO:0000256" key="8">
    <source>
        <dbReference type="ARBA" id="ARBA00022801"/>
    </source>
</evidence>
<evidence type="ECO:0000256" key="12">
    <source>
        <dbReference type="ARBA" id="ARBA00023316"/>
    </source>
</evidence>
<evidence type="ECO:0000256" key="4">
    <source>
        <dbReference type="ARBA" id="ARBA00007786"/>
    </source>
</evidence>
<dbReference type="InterPro" id="IPR018040">
    <property type="entry name" value="Pectinesterase_Tyr_AS"/>
</dbReference>
<dbReference type="Pfam" id="PF01095">
    <property type="entry name" value="Pectinesterase"/>
    <property type="match status" value="1"/>
</dbReference>
<dbReference type="CDD" id="cd15798">
    <property type="entry name" value="PMEI-like_3"/>
    <property type="match status" value="1"/>
</dbReference>
<comment type="catalytic activity">
    <reaction evidence="13 16">
        <text>[(1-&gt;4)-alpha-D-galacturonosyl methyl ester](n) + n H2O = [(1-&gt;4)-alpha-D-galacturonosyl](n) + n methanol + n H(+)</text>
        <dbReference type="Rhea" id="RHEA:22380"/>
        <dbReference type="Rhea" id="RHEA-COMP:14570"/>
        <dbReference type="Rhea" id="RHEA-COMP:14573"/>
        <dbReference type="ChEBI" id="CHEBI:15377"/>
        <dbReference type="ChEBI" id="CHEBI:15378"/>
        <dbReference type="ChEBI" id="CHEBI:17790"/>
        <dbReference type="ChEBI" id="CHEBI:140522"/>
        <dbReference type="ChEBI" id="CHEBI:140523"/>
        <dbReference type="EC" id="3.1.1.11"/>
    </reaction>
</comment>
<dbReference type="Gene3D" id="2.160.20.10">
    <property type="entry name" value="Single-stranded right-handed beta-helix, Pectin lyase-like"/>
    <property type="match status" value="1"/>
</dbReference>
<gene>
    <name evidence="18" type="ORF">WN944_017094</name>
</gene>
<keyword evidence="19" id="KW-1185">Reference proteome</keyword>
<dbReference type="GO" id="GO:0030599">
    <property type="term" value="F:pectinesterase activity"/>
    <property type="evidence" value="ECO:0007669"/>
    <property type="project" value="UniProtKB-UniRule"/>
</dbReference>
<reference evidence="18 19" key="1">
    <citation type="submission" date="2024-05" db="EMBL/GenBank/DDBJ databases">
        <title>Haplotype-resolved chromosome-level genome assembly of Huyou (Citrus changshanensis).</title>
        <authorList>
            <person name="Miao C."/>
            <person name="Chen W."/>
            <person name="Wu Y."/>
            <person name="Wang L."/>
            <person name="Zhao S."/>
            <person name="Grierson D."/>
            <person name="Xu C."/>
            <person name="Chen K."/>
        </authorList>
    </citation>
    <scope>NUCLEOTIDE SEQUENCE [LARGE SCALE GENOMIC DNA]</scope>
    <source>
        <strain evidence="18">01-14</strain>
        <tissue evidence="18">Leaf</tissue>
    </source>
</reference>
<dbReference type="Proteomes" id="UP001428341">
    <property type="component" value="Unassembled WGS sequence"/>
</dbReference>
<dbReference type="EMBL" id="JBCGBO010000005">
    <property type="protein sequence ID" value="KAK9201886.1"/>
    <property type="molecule type" value="Genomic_DNA"/>
</dbReference>
<keyword evidence="12 16" id="KW-0961">Cell wall biogenesis/degradation</keyword>
<name>A0AAP0MAK9_9ROSI</name>
<comment type="similarity">
    <text evidence="4">In the C-terminal section; belongs to the pectinesterase family.</text>
</comment>
<evidence type="ECO:0000256" key="11">
    <source>
        <dbReference type="ARBA" id="ARBA00023180"/>
    </source>
</evidence>
<evidence type="ECO:0000256" key="15">
    <source>
        <dbReference type="PROSITE-ProRule" id="PRU10040"/>
    </source>
</evidence>
<dbReference type="InterPro" id="IPR012334">
    <property type="entry name" value="Pectin_lyas_fold"/>
</dbReference>
<dbReference type="GO" id="GO:0042545">
    <property type="term" value="P:cell wall modification"/>
    <property type="evidence" value="ECO:0007669"/>
    <property type="project" value="UniProtKB-UniRule"/>
</dbReference>
<dbReference type="PANTHER" id="PTHR31707">
    <property type="entry name" value="PECTINESTERASE"/>
    <property type="match status" value="1"/>
</dbReference>
<dbReference type="SMART" id="SM00856">
    <property type="entry name" value="PMEI"/>
    <property type="match status" value="1"/>
</dbReference>
<dbReference type="FunFam" id="2.160.20.10:FF:000001">
    <property type="entry name" value="Pectinesterase"/>
    <property type="match status" value="1"/>
</dbReference>
<dbReference type="InterPro" id="IPR011050">
    <property type="entry name" value="Pectin_lyase_fold/virulence"/>
</dbReference>
<evidence type="ECO:0000259" key="17">
    <source>
        <dbReference type="SMART" id="SM00856"/>
    </source>
</evidence>
<keyword evidence="6 16" id="KW-0964">Secreted</keyword>
<comment type="caution">
    <text evidence="18">The sequence shown here is derived from an EMBL/GenBank/DDBJ whole genome shotgun (WGS) entry which is preliminary data.</text>
</comment>
<keyword evidence="10" id="KW-1015">Disulfide bond</keyword>
<dbReference type="InterPro" id="IPR006501">
    <property type="entry name" value="Pectinesterase_inhib_dom"/>
</dbReference>
<keyword evidence="7 16" id="KW-0732">Signal</keyword>
<evidence type="ECO:0000256" key="10">
    <source>
        <dbReference type="ARBA" id="ARBA00023157"/>
    </source>
</evidence>
<protein>
    <recommendedName>
        <fullName evidence="5 16">Pectinesterase</fullName>
        <ecNumber evidence="5 16">3.1.1.11</ecNumber>
    </recommendedName>
</protein>
<evidence type="ECO:0000313" key="19">
    <source>
        <dbReference type="Proteomes" id="UP001428341"/>
    </source>
</evidence>
<keyword evidence="9 16" id="KW-0063">Aspartyl esterase</keyword>
<comment type="pathway">
    <text evidence="2 16">Glycan metabolism; pectin degradation; 2-dehydro-3-deoxy-D-gluconate from pectin: step 1/5.</text>
</comment>
<keyword evidence="16" id="KW-0134">Cell wall</keyword>
<evidence type="ECO:0000313" key="18">
    <source>
        <dbReference type="EMBL" id="KAK9201886.1"/>
    </source>
</evidence>
<sequence length="571" mass="63450">MASKLFFLIRAFPILLALPFFAYTSCALRLDIAPTTRFTPETICKYTPNRSYCKSMLTNANPTADVYTYGGFSIRKAFSQSRKFLHLVDTYLKRRSRLSTAAIRALEDCNSLADLNVDYLSSCFQTINTTREILPAMQADDVQTRLSAVLTNQQTCLDGLQAAANSAESIKNGLSVPLFEDTKLSSVLLALFRKGWVGEKKKVTTTWHPTRTQRLFGKDGHGHLPLIMSDENRAIYESLCRRKLKSDDGGVLVTKIVTVSQDGKAKFSTINDAITAAPNNTDVTDGYFLIYIKEGVYQEYISIAKNKKNLMMIGDGIGKTIITGDRNFVDGWTTFNSATFAVVAPNFVAMDISFRNTAGPSKHQAVAFRSGADLSTFYSCSFEGYQDSLYPHSQRQFYRECDIYGTIDFIFGNAAVVLQNCNIYLRLPMSGQYNVITAQGRTDPNQNTGISIHNCTFGAADELALSNQTVQTYLGRPWKEYSRTVIMQSFMDSLINPSGWQIWTGDFALSTLYYAEYDNKGPGSNTANRVTWPGYHVINATDAANFTVSNFLLGDVWLPQTGVPYTGGLIS</sequence>
<evidence type="ECO:0000256" key="7">
    <source>
        <dbReference type="ARBA" id="ARBA00022729"/>
    </source>
</evidence>
<dbReference type="InterPro" id="IPR000070">
    <property type="entry name" value="Pectinesterase_cat"/>
</dbReference>
<dbReference type="FunFam" id="1.20.140.40:FF:000004">
    <property type="entry name" value="Pectinesterase"/>
    <property type="match status" value="1"/>
</dbReference>
<feature type="signal peptide" evidence="16">
    <location>
        <begin position="1"/>
        <end position="17"/>
    </location>
</feature>
<dbReference type="PROSITE" id="PS00800">
    <property type="entry name" value="PECTINESTERASE_1"/>
    <property type="match status" value="1"/>
</dbReference>
<keyword evidence="11" id="KW-0325">Glycoprotein</keyword>